<dbReference type="Pfam" id="PF23493">
    <property type="entry name" value="CysS_C"/>
    <property type="match status" value="1"/>
</dbReference>
<dbReference type="EC" id="6.1.1.16" evidence="13"/>
<comment type="subunit">
    <text evidence="4 13">Monomer.</text>
</comment>
<keyword evidence="11 13" id="KW-0648">Protein biosynthesis</keyword>
<evidence type="ECO:0000259" key="14">
    <source>
        <dbReference type="SMART" id="SM00840"/>
    </source>
</evidence>
<dbReference type="Gene3D" id="3.40.50.620">
    <property type="entry name" value="HUPs"/>
    <property type="match status" value="1"/>
</dbReference>
<dbReference type="EMBL" id="MGJZ01000025">
    <property type="protein sequence ID" value="OGN16743.1"/>
    <property type="molecule type" value="Genomic_DNA"/>
</dbReference>
<dbReference type="GO" id="GO:0004817">
    <property type="term" value="F:cysteine-tRNA ligase activity"/>
    <property type="evidence" value="ECO:0007669"/>
    <property type="project" value="UniProtKB-UniRule"/>
</dbReference>
<dbReference type="InterPro" id="IPR056411">
    <property type="entry name" value="CysS_C"/>
</dbReference>
<evidence type="ECO:0000313" key="15">
    <source>
        <dbReference type="EMBL" id="OGN16743.1"/>
    </source>
</evidence>
<comment type="cofactor">
    <cofactor evidence="1">
        <name>Zn(2+)</name>
        <dbReference type="ChEBI" id="CHEBI:29105"/>
    </cofactor>
</comment>
<evidence type="ECO:0000256" key="11">
    <source>
        <dbReference type="ARBA" id="ARBA00022917"/>
    </source>
</evidence>
<evidence type="ECO:0000256" key="10">
    <source>
        <dbReference type="ARBA" id="ARBA00022840"/>
    </source>
</evidence>
<dbReference type="STRING" id="1802685.A3C88_00040"/>
<evidence type="ECO:0000313" key="16">
    <source>
        <dbReference type="Proteomes" id="UP000178117"/>
    </source>
</evidence>
<evidence type="ECO:0000256" key="3">
    <source>
        <dbReference type="ARBA" id="ARBA00005594"/>
    </source>
</evidence>
<dbReference type="InterPro" id="IPR015803">
    <property type="entry name" value="Cys-tRNA-ligase"/>
</dbReference>
<reference evidence="15 16" key="1">
    <citation type="journal article" date="2016" name="Nat. Commun.">
        <title>Thousands of microbial genomes shed light on interconnected biogeochemical processes in an aquifer system.</title>
        <authorList>
            <person name="Anantharaman K."/>
            <person name="Brown C.T."/>
            <person name="Hug L.A."/>
            <person name="Sharon I."/>
            <person name="Castelle C.J."/>
            <person name="Probst A.J."/>
            <person name="Thomas B.C."/>
            <person name="Singh A."/>
            <person name="Wilkins M.J."/>
            <person name="Karaoz U."/>
            <person name="Brodie E.L."/>
            <person name="Williams K.H."/>
            <person name="Hubbard S.S."/>
            <person name="Banfield J.F."/>
        </authorList>
    </citation>
    <scope>NUCLEOTIDE SEQUENCE [LARGE SCALE GENOMIC DNA]</scope>
</reference>
<name>A0A1F8FUA2_9BACT</name>
<dbReference type="InterPro" id="IPR014729">
    <property type="entry name" value="Rossmann-like_a/b/a_fold"/>
</dbReference>
<dbReference type="Pfam" id="PF09190">
    <property type="entry name" value="DALR_2"/>
    <property type="match status" value="1"/>
</dbReference>
<feature type="domain" description="Cysteinyl-tRNA synthetase class Ia DALR" evidence="14">
    <location>
        <begin position="352"/>
        <end position="416"/>
    </location>
</feature>
<evidence type="ECO:0000256" key="9">
    <source>
        <dbReference type="ARBA" id="ARBA00022833"/>
    </source>
</evidence>
<dbReference type="InterPro" id="IPR024909">
    <property type="entry name" value="Cys-tRNA/MSH_ligase"/>
</dbReference>
<comment type="similarity">
    <text evidence="3 13">Belongs to the class-I aminoacyl-tRNA synthetase family.</text>
</comment>
<evidence type="ECO:0000256" key="1">
    <source>
        <dbReference type="ARBA" id="ARBA00001947"/>
    </source>
</evidence>
<evidence type="ECO:0000256" key="5">
    <source>
        <dbReference type="ARBA" id="ARBA00022490"/>
    </source>
</evidence>
<comment type="caution">
    <text evidence="13">Lacks conserved residue(s) required for the propagation of feature annotation.</text>
</comment>
<keyword evidence="12 13" id="KW-0030">Aminoacyl-tRNA synthetase</keyword>
<dbReference type="GO" id="GO:0005524">
    <property type="term" value="F:ATP binding"/>
    <property type="evidence" value="ECO:0007669"/>
    <property type="project" value="UniProtKB-UniRule"/>
</dbReference>
<dbReference type="GO" id="GO:0046872">
    <property type="term" value="F:metal ion binding"/>
    <property type="evidence" value="ECO:0007669"/>
    <property type="project" value="UniProtKB-KW"/>
</dbReference>
<dbReference type="InterPro" id="IPR009080">
    <property type="entry name" value="tRNAsynth_Ia_anticodon-bd"/>
</dbReference>
<evidence type="ECO:0000256" key="13">
    <source>
        <dbReference type="HAMAP-Rule" id="MF_00041"/>
    </source>
</evidence>
<evidence type="ECO:0000256" key="4">
    <source>
        <dbReference type="ARBA" id="ARBA00011245"/>
    </source>
</evidence>
<keyword evidence="8 13" id="KW-0547">Nucleotide-binding</keyword>
<dbReference type="HAMAP" id="MF_00041">
    <property type="entry name" value="Cys_tRNA_synth"/>
    <property type="match status" value="1"/>
</dbReference>
<dbReference type="Gene3D" id="1.20.120.1910">
    <property type="entry name" value="Cysteine-tRNA ligase, C-terminal anti-codon recognition domain"/>
    <property type="match status" value="1"/>
</dbReference>
<protein>
    <recommendedName>
        <fullName evidence="13">Cysteine--tRNA ligase</fullName>
        <ecNumber evidence="13">6.1.1.16</ecNumber>
    </recommendedName>
    <alternativeName>
        <fullName evidence="13">Cysteinyl-tRNA synthetase</fullName>
        <shortName evidence="13">CysRS</shortName>
    </alternativeName>
</protein>
<organism evidence="15 16">
    <name type="scientific">Candidatus Yanofskybacteria bacterium RIFCSPHIGHO2_02_FULL_50_12</name>
    <dbReference type="NCBI Taxonomy" id="1802685"/>
    <lineage>
        <taxon>Bacteria</taxon>
        <taxon>Candidatus Yanofskyibacteriota</taxon>
    </lineage>
</organism>
<evidence type="ECO:0000256" key="7">
    <source>
        <dbReference type="ARBA" id="ARBA00022723"/>
    </source>
</evidence>
<keyword evidence="10 13" id="KW-0067">ATP-binding</keyword>
<dbReference type="GO" id="GO:0005737">
    <property type="term" value="C:cytoplasm"/>
    <property type="evidence" value="ECO:0007669"/>
    <property type="project" value="UniProtKB-SubCell"/>
</dbReference>
<keyword evidence="9" id="KW-0862">Zinc</keyword>
<evidence type="ECO:0000256" key="6">
    <source>
        <dbReference type="ARBA" id="ARBA00022598"/>
    </source>
</evidence>
<gene>
    <name evidence="13" type="primary">cysS</name>
    <name evidence="15" type="ORF">A3C88_00040</name>
</gene>
<dbReference type="SUPFAM" id="SSF52374">
    <property type="entry name" value="Nucleotidylyl transferase"/>
    <property type="match status" value="1"/>
</dbReference>
<dbReference type="Pfam" id="PF01406">
    <property type="entry name" value="tRNA-synt_1e"/>
    <property type="match status" value="1"/>
</dbReference>
<dbReference type="AlphaFoldDB" id="A0A1F8FUA2"/>
<comment type="caution">
    <text evidence="15">The sequence shown here is derived from an EMBL/GenBank/DDBJ whole genome shotgun (WGS) entry which is preliminary data.</text>
</comment>
<dbReference type="Proteomes" id="UP000178117">
    <property type="component" value="Unassembled WGS sequence"/>
</dbReference>
<dbReference type="PRINTS" id="PR00983">
    <property type="entry name" value="TRNASYNTHCYS"/>
</dbReference>
<dbReference type="PANTHER" id="PTHR10890:SF3">
    <property type="entry name" value="CYSTEINE--TRNA LIGASE, CYTOPLASMIC"/>
    <property type="match status" value="1"/>
</dbReference>
<comment type="subcellular location">
    <subcellularLocation>
        <location evidence="2 13">Cytoplasm</location>
    </subcellularLocation>
</comment>
<dbReference type="PANTHER" id="PTHR10890">
    <property type="entry name" value="CYSTEINYL-TRNA SYNTHETASE"/>
    <property type="match status" value="1"/>
</dbReference>
<keyword evidence="5 13" id="KW-0963">Cytoplasm</keyword>
<dbReference type="InterPro" id="IPR032678">
    <property type="entry name" value="tRNA-synt_1_cat_dom"/>
</dbReference>
<sequence length="465" mass="52022">MIVYNTLSGQKEEFQPMEQNKVRMFVCGPTVYDVPHLGHAKTYVLFDAFAKYLRHKNFEVQYLQNITDIDDKIIARATEEDTDYKSIAEKYTKIYFEDMKALGVDAVSQYAPATEYIDEIVDQVKRLVDTGHSYFIEGDGYYFDLATFPEYGKLSGRTSQQAEDSISRIDESVNKRNPGDFALWKLFPADAGHEEIGWDSPLGRGRPGWHIEDTAITEKIFGPQYDIHGGGVDIKFPHHEAEIAQQESVSGKSPLAKYWMHVGSLTVNGKKMSKSLGNFVTIKDVLKQISPQAARLYILSGHYRSPLDYNDTLLDQSDAASKRIAGFSARLGQAKGTGNEKPEEYLKEGAEGFYAALNDDFNTPGALGAVFELIRNVNPILVSNELSESQAGSIKTFLNTVHDVLGIIPEPEDQEIPDEILALAEQREEARKNKNWAEADRLRAQIESQSYTISDTPAGPLVSLK</sequence>
<dbReference type="InterPro" id="IPR015273">
    <property type="entry name" value="Cys-tRNA-synt_Ia_DALR"/>
</dbReference>
<comment type="catalytic activity">
    <reaction evidence="13">
        <text>tRNA(Cys) + L-cysteine + ATP = L-cysteinyl-tRNA(Cys) + AMP + diphosphate</text>
        <dbReference type="Rhea" id="RHEA:17773"/>
        <dbReference type="Rhea" id="RHEA-COMP:9661"/>
        <dbReference type="Rhea" id="RHEA-COMP:9679"/>
        <dbReference type="ChEBI" id="CHEBI:30616"/>
        <dbReference type="ChEBI" id="CHEBI:33019"/>
        <dbReference type="ChEBI" id="CHEBI:35235"/>
        <dbReference type="ChEBI" id="CHEBI:78442"/>
        <dbReference type="ChEBI" id="CHEBI:78517"/>
        <dbReference type="ChEBI" id="CHEBI:456215"/>
        <dbReference type="EC" id="6.1.1.16"/>
    </reaction>
</comment>
<feature type="binding site" evidence="13">
    <location>
        <position position="274"/>
    </location>
    <ligand>
        <name>ATP</name>
        <dbReference type="ChEBI" id="CHEBI:30616"/>
    </ligand>
</feature>
<evidence type="ECO:0000256" key="2">
    <source>
        <dbReference type="ARBA" id="ARBA00004496"/>
    </source>
</evidence>
<evidence type="ECO:0000256" key="8">
    <source>
        <dbReference type="ARBA" id="ARBA00022741"/>
    </source>
</evidence>
<feature type="short sequence motif" description="'HIGH' region" evidence="13">
    <location>
        <begin position="29"/>
        <end position="39"/>
    </location>
</feature>
<feature type="short sequence motif" description="'KMSKS' region" evidence="13">
    <location>
        <begin position="271"/>
        <end position="275"/>
    </location>
</feature>
<dbReference type="GO" id="GO:0006423">
    <property type="term" value="P:cysteinyl-tRNA aminoacylation"/>
    <property type="evidence" value="ECO:0007669"/>
    <property type="project" value="UniProtKB-UniRule"/>
</dbReference>
<dbReference type="NCBIfam" id="TIGR00435">
    <property type="entry name" value="cysS"/>
    <property type="match status" value="1"/>
</dbReference>
<dbReference type="SUPFAM" id="SSF47323">
    <property type="entry name" value="Anticodon-binding domain of a subclass of class I aminoacyl-tRNA synthetases"/>
    <property type="match status" value="1"/>
</dbReference>
<dbReference type="SMART" id="SM00840">
    <property type="entry name" value="DALR_2"/>
    <property type="match status" value="1"/>
</dbReference>
<proteinExistence type="inferred from homology"/>
<keyword evidence="7" id="KW-0479">Metal-binding</keyword>
<evidence type="ECO:0000256" key="12">
    <source>
        <dbReference type="ARBA" id="ARBA00023146"/>
    </source>
</evidence>
<dbReference type="CDD" id="cd00672">
    <property type="entry name" value="CysRS_core"/>
    <property type="match status" value="1"/>
</dbReference>
<accession>A0A1F8FUA2</accession>
<keyword evidence="6 13" id="KW-0436">Ligase</keyword>